<dbReference type="RefSeq" id="WP_157348489.1">
    <property type="nucleotide sequence ID" value="NZ_WQNF01000049.1"/>
</dbReference>
<dbReference type="AlphaFoldDB" id="A0A844SUK0"/>
<name>A0A844SUK0_9BRAD</name>
<proteinExistence type="predicted"/>
<protein>
    <submittedName>
        <fullName evidence="2">Uncharacterized protein</fullName>
    </submittedName>
</protein>
<keyword evidence="3" id="KW-1185">Reference proteome</keyword>
<feature type="region of interest" description="Disordered" evidence="1">
    <location>
        <begin position="125"/>
        <end position="147"/>
    </location>
</feature>
<accession>A0A844SUK0</accession>
<evidence type="ECO:0000313" key="2">
    <source>
        <dbReference type="EMBL" id="MVT70723.1"/>
    </source>
</evidence>
<dbReference type="Proteomes" id="UP000436468">
    <property type="component" value="Unassembled WGS sequence"/>
</dbReference>
<gene>
    <name evidence="2" type="ORF">GPL21_37300</name>
</gene>
<organism evidence="2 3">
    <name type="scientific">Bradyrhizobium pachyrhizi</name>
    <dbReference type="NCBI Taxonomy" id="280333"/>
    <lineage>
        <taxon>Bacteria</taxon>
        <taxon>Pseudomonadati</taxon>
        <taxon>Pseudomonadota</taxon>
        <taxon>Alphaproteobacteria</taxon>
        <taxon>Hyphomicrobiales</taxon>
        <taxon>Nitrobacteraceae</taxon>
        <taxon>Bradyrhizobium</taxon>
    </lineage>
</organism>
<evidence type="ECO:0000313" key="3">
    <source>
        <dbReference type="Proteomes" id="UP000436468"/>
    </source>
</evidence>
<reference evidence="2 3" key="1">
    <citation type="submission" date="2019-12" db="EMBL/GenBank/DDBJ databases">
        <title>Draft genome sequences Bradyrhizobium cajani AMBPC1010, Bradyrhizobium pachyrhizi AMBPC1040 and Bradyrhizobium yuanmingense ALSPC3051, three plant growth promoting strains isolated from nodules of Cajanus cajan L. in Dominican Republic.</title>
        <authorList>
            <person name="Flores-Felix J.D."/>
            <person name="Araujo J."/>
            <person name="Diaz-Alcantara C."/>
            <person name="Gonzalez-Andres F."/>
            <person name="Velazquez E."/>
        </authorList>
    </citation>
    <scope>NUCLEOTIDE SEQUENCE [LARGE SCALE GENOMIC DNA]</scope>
    <source>
        <strain evidence="2 3">1040</strain>
    </source>
</reference>
<evidence type="ECO:0000256" key="1">
    <source>
        <dbReference type="SAM" id="MobiDB-lite"/>
    </source>
</evidence>
<comment type="caution">
    <text evidence="2">The sequence shown here is derived from an EMBL/GenBank/DDBJ whole genome shotgun (WGS) entry which is preliminary data.</text>
</comment>
<dbReference type="EMBL" id="WQNF01000049">
    <property type="protein sequence ID" value="MVT70723.1"/>
    <property type="molecule type" value="Genomic_DNA"/>
</dbReference>
<sequence length="160" mass="17596">MARERRLLQTIERSWTPVTPARPALAPKSRLATVVEDAFLIHPNEAATMLAPGLVLTTPRIGSLCRAALVRSVAARPFPSHLVLTLAGIGLLTRFALAARHGRRRLFLLAKTRLLEPAELVGQQSQPFSWPQRANDDPSSPSSSNRLRRIGILNGGKWLE</sequence>